<protein>
    <submittedName>
        <fullName evidence="1">Uncharacterized protein</fullName>
    </submittedName>
</protein>
<dbReference type="Proteomes" id="UP000241818">
    <property type="component" value="Unassembled WGS sequence"/>
</dbReference>
<evidence type="ECO:0000313" key="2">
    <source>
        <dbReference type="Proteomes" id="UP000241818"/>
    </source>
</evidence>
<dbReference type="RefSeq" id="XP_024717468.1">
    <property type="nucleotide sequence ID" value="XM_024867084.1"/>
</dbReference>
<dbReference type="InParanoid" id="A0A2T3AS21"/>
<keyword evidence="2" id="KW-1185">Reference proteome</keyword>
<organism evidence="1 2">
    <name type="scientific">Amorphotheca resinae ATCC 22711</name>
    <dbReference type="NCBI Taxonomy" id="857342"/>
    <lineage>
        <taxon>Eukaryota</taxon>
        <taxon>Fungi</taxon>
        <taxon>Dikarya</taxon>
        <taxon>Ascomycota</taxon>
        <taxon>Pezizomycotina</taxon>
        <taxon>Leotiomycetes</taxon>
        <taxon>Helotiales</taxon>
        <taxon>Amorphothecaceae</taxon>
        <taxon>Amorphotheca</taxon>
    </lineage>
</organism>
<dbReference type="AlphaFoldDB" id="A0A2T3AS21"/>
<accession>A0A2T3AS21</accession>
<dbReference type="OrthoDB" id="5353914at2759"/>
<sequence length="88" mass="9904">MELVLSTTLFFKTSSISLDLLNVDSNQASDFPLDSTPYNHTIIHSNAPPRDQISFNMAPASNEEQFKFLISCIRYSNNGKVRTAISEY</sequence>
<name>A0A2T3AS21_AMORE</name>
<proteinExistence type="predicted"/>
<reference evidence="1 2" key="1">
    <citation type="journal article" date="2018" name="New Phytol.">
        <title>Comparative genomics and transcriptomics depict ericoid mycorrhizal fungi as versatile saprotrophs and plant mutualists.</title>
        <authorList>
            <person name="Martino E."/>
            <person name="Morin E."/>
            <person name="Grelet G.A."/>
            <person name="Kuo A."/>
            <person name="Kohler A."/>
            <person name="Daghino S."/>
            <person name="Barry K.W."/>
            <person name="Cichocki N."/>
            <person name="Clum A."/>
            <person name="Dockter R.B."/>
            <person name="Hainaut M."/>
            <person name="Kuo R.C."/>
            <person name="LaButti K."/>
            <person name="Lindahl B.D."/>
            <person name="Lindquist E.A."/>
            <person name="Lipzen A."/>
            <person name="Khouja H.R."/>
            <person name="Magnuson J."/>
            <person name="Murat C."/>
            <person name="Ohm R.A."/>
            <person name="Singer S.W."/>
            <person name="Spatafora J.W."/>
            <person name="Wang M."/>
            <person name="Veneault-Fourrey C."/>
            <person name="Henrissat B."/>
            <person name="Grigoriev I.V."/>
            <person name="Martin F.M."/>
            <person name="Perotto S."/>
        </authorList>
    </citation>
    <scope>NUCLEOTIDE SEQUENCE [LARGE SCALE GENOMIC DNA]</scope>
    <source>
        <strain evidence="1 2">ATCC 22711</strain>
    </source>
</reference>
<gene>
    <name evidence="1" type="ORF">M430DRAFT_37226</name>
</gene>
<dbReference type="GeneID" id="36575165"/>
<evidence type="ECO:0000313" key="1">
    <source>
        <dbReference type="EMBL" id="PSS09170.1"/>
    </source>
</evidence>
<dbReference type="EMBL" id="KZ679017">
    <property type="protein sequence ID" value="PSS09170.1"/>
    <property type="molecule type" value="Genomic_DNA"/>
</dbReference>